<evidence type="ECO:0000256" key="1">
    <source>
        <dbReference type="SAM" id="Coils"/>
    </source>
</evidence>
<evidence type="ECO:0000256" key="2">
    <source>
        <dbReference type="SAM" id="MobiDB-lite"/>
    </source>
</evidence>
<evidence type="ECO:0000256" key="3">
    <source>
        <dbReference type="SAM" id="Phobius"/>
    </source>
</evidence>
<feature type="compositionally biased region" description="Basic and acidic residues" evidence="2">
    <location>
        <begin position="1"/>
        <end position="10"/>
    </location>
</feature>
<accession>A0ABX2MZB1</accession>
<dbReference type="Proteomes" id="UP000652427">
    <property type="component" value="Unassembled WGS sequence"/>
</dbReference>
<evidence type="ECO:0000313" key="5">
    <source>
        <dbReference type="Proteomes" id="UP000652427"/>
    </source>
</evidence>
<dbReference type="RefSeq" id="WP_176278316.1">
    <property type="nucleotide sequence ID" value="NZ_JABWMH010000001.1"/>
</dbReference>
<evidence type="ECO:0000313" key="4">
    <source>
        <dbReference type="EMBL" id="NVD26795.1"/>
    </source>
</evidence>
<dbReference type="EMBL" id="JABWMH010000001">
    <property type="protein sequence ID" value="NVD26795.1"/>
    <property type="molecule type" value="Genomic_DNA"/>
</dbReference>
<gene>
    <name evidence="4" type="ORF">HUO14_02605</name>
</gene>
<sequence length="249" mass="27488">MQNQTKKIEPMARSGNFSPPATRPQIQPMQPVFQPRGWMRTLLTLSAPGFVIVACLGAAQIVAPYDWKPTVLVGKAIAQYEVTVIQETLMDKAEAEKQIAEARAEGERVAELAFQTDLKELEFTYQEKLVTVQTQLQSGLAAYQSLYERANLIQQAVYQMEGTILQHKQQAIRSSQGGKELVANVADVGCFFVPDLCKVGDGIRDKMSDELVDAGRRGAGQVSRDYLQGMPDPAQLQSGIMLPPRATFQ</sequence>
<keyword evidence="3" id="KW-1133">Transmembrane helix</keyword>
<evidence type="ECO:0008006" key="6">
    <source>
        <dbReference type="Google" id="ProtNLM"/>
    </source>
</evidence>
<feature type="transmembrane region" description="Helical" evidence="3">
    <location>
        <begin position="42"/>
        <end position="63"/>
    </location>
</feature>
<proteinExistence type="predicted"/>
<keyword evidence="1" id="KW-0175">Coiled coil</keyword>
<name>A0ABX2MZB1_9SPHN</name>
<feature type="compositionally biased region" description="Polar residues" evidence="2">
    <location>
        <begin position="15"/>
        <end position="26"/>
    </location>
</feature>
<keyword evidence="3" id="KW-0812">Transmembrane</keyword>
<organism evidence="4 5">
    <name type="scientific">Parasphingorhabdus flavimaris</name>
    <dbReference type="NCBI Taxonomy" id="266812"/>
    <lineage>
        <taxon>Bacteria</taxon>
        <taxon>Pseudomonadati</taxon>
        <taxon>Pseudomonadota</taxon>
        <taxon>Alphaproteobacteria</taxon>
        <taxon>Sphingomonadales</taxon>
        <taxon>Sphingomonadaceae</taxon>
        <taxon>Parasphingorhabdus</taxon>
    </lineage>
</organism>
<feature type="coiled-coil region" evidence="1">
    <location>
        <begin position="85"/>
        <end position="112"/>
    </location>
</feature>
<keyword evidence="5" id="KW-1185">Reference proteome</keyword>
<feature type="region of interest" description="Disordered" evidence="2">
    <location>
        <begin position="1"/>
        <end position="26"/>
    </location>
</feature>
<comment type="caution">
    <text evidence="4">The sequence shown here is derived from an EMBL/GenBank/DDBJ whole genome shotgun (WGS) entry which is preliminary data.</text>
</comment>
<reference evidence="4 5" key="1">
    <citation type="submission" date="2020-06" db="EMBL/GenBank/DDBJ databases">
        <authorList>
            <person name="Kim S.-J."/>
            <person name="Park S.-J."/>
        </authorList>
    </citation>
    <scope>NUCLEOTIDE SEQUENCE [LARGE SCALE GENOMIC DNA]</scope>
    <source>
        <strain evidence="4 5">SW-151</strain>
    </source>
</reference>
<keyword evidence="3" id="KW-0472">Membrane</keyword>
<protein>
    <recommendedName>
        <fullName evidence="6">OmpH family outer membrane protein</fullName>
    </recommendedName>
</protein>